<comment type="caution">
    <text evidence="1">The sequence shown here is derived from an EMBL/GenBank/DDBJ whole genome shotgun (WGS) entry which is preliminary data.</text>
</comment>
<protein>
    <submittedName>
        <fullName evidence="1">Uncharacterized protein</fullName>
    </submittedName>
</protein>
<gene>
    <name evidence="1" type="ORF">V6N12_003657</name>
</gene>
<sequence length="147" mass="15468">MLFAGKASSHADGGVYEVSIWYQSLIASPVPESFSSGNCEWLLQSLLAWVFMANTGSASNLSSQITDDIVSSFGSGSGEHVFATNPAWFSSFTFPLQVTAGIDTSNTSYVSSISEDIPQPAPAVDLDPVGVCLSQQQCESTDASQAQ</sequence>
<dbReference type="Proteomes" id="UP001472677">
    <property type="component" value="Unassembled WGS sequence"/>
</dbReference>
<reference evidence="1 2" key="1">
    <citation type="journal article" date="2024" name="G3 (Bethesda)">
        <title>Genome assembly of Hibiscus sabdariffa L. provides insights into metabolisms of medicinal natural products.</title>
        <authorList>
            <person name="Kim T."/>
        </authorList>
    </citation>
    <scope>NUCLEOTIDE SEQUENCE [LARGE SCALE GENOMIC DNA]</scope>
    <source>
        <strain evidence="1">TK-2024</strain>
        <tissue evidence="1">Old leaves</tissue>
    </source>
</reference>
<organism evidence="1 2">
    <name type="scientific">Hibiscus sabdariffa</name>
    <name type="common">roselle</name>
    <dbReference type="NCBI Taxonomy" id="183260"/>
    <lineage>
        <taxon>Eukaryota</taxon>
        <taxon>Viridiplantae</taxon>
        <taxon>Streptophyta</taxon>
        <taxon>Embryophyta</taxon>
        <taxon>Tracheophyta</taxon>
        <taxon>Spermatophyta</taxon>
        <taxon>Magnoliopsida</taxon>
        <taxon>eudicotyledons</taxon>
        <taxon>Gunneridae</taxon>
        <taxon>Pentapetalae</taxon>
        <taxon>rosids</taxon>
        <taxon>malvids</taxon>
        <taxon>Malvales</taxon>
        <taxon>Malvaceae</taxon>
        <taxon>Malvoideae</taxon>
        <taxon>Hibiscus</taxon>
    </lineage>
</organism>
<dbReference type="EMBL" id="JBBPBM010000644">
    <property type="protein sequence ID" value="KAK8493123.1"/>
    <property type="molecule type" value="Genomic_DNA"/>
</dbReference>
<keyword evidence="2" id="KW-1185">Reference proteome</keyword>
<name>A0ABR2AII5_9ROSI</name>
<evidence type="ECO:0000313" key="2">
    <source>
        <dbReference type="Proteomes" id="UP001472677"/>
    </source>
</evidence>
<proteinExistence type="predicted"/>
<accession>A0ABR2AII5</accession>
<evidence type="ECO:0000313" key="1">
    <source>
        <dbReference type="EMBL" id="KAK8493123.1"/>
    </source>
</evidence>